<evidence type="ECO:0000256" key="3">
    <source>
        <dbReference type="PROSITE-ProRule" id="PRU10038"/>
    </source>
</evidence>
<evidence type="ECO:0000256" key="2">
    <source>
        <dbReference type="ARBA" id="ARBA00022801"/>
    </source>
</evidence>
<sequence>MADTTPSDNQPSLQPLQRPSVSALFWLGLSYMPLLVRVSLLHTLNLSETSAYNDLRSVLTVAFLRAFIAPKARGGMFTRTQNRSLPQLPVKGRLWISKYTTPQLPDPASLKLALAKAIETLNNPDVPAPVLDMPEAVPVYSEWTGYRADAKEDESLPDISEQDKYAEMMKEVKAHTTVLYFHGGGHALMDPATHRSTVKKLAKITGGRAFSVRYRLVPQNPFPSALLDCFVAYLALLYPPPGSWHEPVKPEHIVFAGDSAGGNLAMSLLQVVVELNRLGQRILWHGKECAIPIPAAVACNSPWLDLSHSSEPFYGKRPATFDYLGPPGNLGRKGLKPCAIWPASPPRKYMYAADDLMTHPLVSPVMRRDWSGFPPVYICAGWERLAYEDKFVAQKLEGEGVTVVFEEYESMPHCFALVLTGLPESRRCLDGWAGFIRQAVEDPEGLRSRSTTIHAKTLEETCLKFEDLCDVSDDVVRKRVVDTVAEIKAWIPTEEAKL</sequence>
<dbReference type="GeneID" id="66061417"/>
<dbReference type="SUPFAM" id="SSF53474">
    <property type="entry name" value="alpha/beta-Hydrolases"/>
    <property type="match status" value="1"/>
</dbReference>
<dbReference type="EMBL" id="CP072753">
    <property type="protein sequence ID" value="QUC16398.1"/>
    <property type="molecule type" value="Genomic_DNA"/>
</dbReference>
<evidence type="ECO:0000256" key="1">
    <source>
        <dbReference type="ARBA" id="ARBA00010515"/>
    </source>
</evidence>
<evidence type="ECO:0000259" key="4">
    <source>
        <dbReference type="Pfam" id="PF07859"/>
    </source>
</evidence>
<dbReference type="AlphaFoldDB" id="A0A8E5MDM7"/>
<dbReference type="InterPro" id="IPR050300">
    <property type="entry name" value="GDXG_lipolytic_enzyme"/>
</dbReference>
<dbReference type="Proteomes" id="UP000027002">
    <property type="component" value="Chromosome 1"/>
</dbReference>
<evidence type="ECO:0000313" key="5">
    <source>
        <dbReference type="EMBL" id="QUC16398.1"/>
    </source>
</evidence>
<reference evidence="5" key="1">
    <citation type="submission" date="2020-03" db="EMBL/GenBank/DDBJ databases">
        <title>A mixture of massive structural variations and highly conserved coding sequences in Ustilaginoidea virens genome.</title>
        <authorList>
            <person name="Zhang K."/>
            <person name="Zhao Z."/>
            <person name="Zhang Z."/>
            <person name="Li Y."/>
            <person name="Hsiang T."/>
            <person name="Sun W."/>
        </authorList>
    </citation>
    <scope>NUCLEOTIDE SEQUENCE</scope>
    <source>
        <strain evidence="5">UV-8b</strain>
    </source>
</reference>
<gene>
    <name evidence="5" type="ORF">UV8b_00639</name>
</gene>
<keyword evidence="2" id="KW-0378">Hydrolase</keyword>
<comment type="similarity">
    <text evidence="1">Belongs to the 'GDXG' lipolytic enzyme family.</text>
</comment>
<dbReference type="InterPro" id="IPR029058">
    <property type="entry name" value="AB_hydrolase_fold"/>
</dbReference>
<dbReference type="PROSITE" id="PS01174">
    <property type="entry name" value="LIPASE_GDXG_SER"/>
    <property type="match status" value="1"/>
</dbReference>
<dbReference type="OrthoDB" id="5354320at2759"/>
<accession>A0A8E5MDM7</accession>
<dbReference type="Gene3D" id="3.40.50.1820">
    <property type="entry name" value="alpha/beta hydrolase"/>
    <property type="match status" value="1"/>
</dbReference>
<keyword evidence="6" id="KW-1185">Reference proteome</keyword>
<name>A0A8E5MDM7_USTVR</name>
<organism evidence="5 6">
    <name type="scientific">Ustilaginoidea virens</name>
    <name type="common">Rice false smut fungus</name>
    <name type="synonym">Villosiclava virens</name>
    <dbReference type="NCBI Taxonomy" id="1159556"/>
    <lineage>
        <taxon>Eukaryota</taxon>
        <taxon>Fungi</taxon>
        <taxon>Dikarya</taxon>
        <taxon>Ascomycota</taxon>
        <taxon>Pezizomycotina</taxon>
        <taxon>Sordariomycetes</taxon>
        <taxon>Hypocreomycetidae</taxon>
        <taxon>Hypocreales</taxon>
        <taxon>Clavicipitaceae</taxon>
        <taxon>Ustilaginoidea</taxon>
    </lineage>
</organism>
<dbReference type="KEGG" id="uvi:66061417"/>
<dbReference type="PANTHER" id="PTHR48081:SF25">
    <property type="entry name" value="PUTATIVE (AFU_ORTHOLOGUE AFUA_3G11560)-RELATED"/>
    <property type="match status" value="1"/>
</dbReference>
<protein>
    <recommendedName>
        <fullName evidence="4">Alpha/beta hydrolase fold-3 domain-containing protein</fullName>
    </recommendedName>
</protein>
<dbReference type="RefSeq" id="XP_042994071.1">
    <property type="nucleotide sequence ID" value="XM_043138137.1"/>
</dbReference>
<dbReference type="PANTHER" id="PTHR48081">
    <property type="entry name" value="AB HYDROLASE SUPERFAMILY PROTEIN C4A8.06C"/>
    <property type="match status" value="1"/>
</dbReference>
<dbReference type="InterPro" id="IPR033140">
    <property type="entry name" value="Lipase_GDXG_put_SER_AS"/>
</dbReference>
<dbReference type="GO" id="GO:0016787">
    <property type="term" value="F:hydrolase activity"/>
    <property type="evidence" value="ECO:0007669"/>
    <property type="project" value="UniProtKB-KW"/>
</dbReference>
<feature type="active site" evidence="3">
    <location>
        <position position="259"/>
    </location>
</feature>
<dbReference type="Pfam" id="PF07859">
    <property type="entry name" value="Abhydrolase_3"/>
    <property type="match status" value="1"/>
</dbReference>
<evidence type="ECO:0000313" key="6">
    <source>
        <dbReference type="Proteomes" id="UP000027002"/>
    </source>
</evidence>
<feature type="domain" description="Alpha/beta hydrolase fold-3" evidence="4">
    <location>
        <begin position="178"/>
        <end position="416"/>
    </location>
</feature>
<dbReference type="InterPro" id="IPR013094">
    <property type="entry name" value="AB_hydrolase_3"/>
</dbReference>
<proteinExistence type="inferred from homology"/>